<dbReference type="PROSITE" id="PS50928">
    <property type="entry name" value="ABC_TM1"/>
    <property type="match status" value="1"/>
</dbReference>
<dbReference type="OrthoDB" id="9801163at2"/>
<protein>
    <submittedName>
        <fullName evidence="8">ABC transporter, permease protein</fullName>
    </submittedName>
</protein>
<feature type="transmembrane region" description="Helical" evidence="6">
    <location>
        <begin position="148"/>
        <end position="173"/>
    </location>
</feature>
<feature type="transmembrane region" description="Helical" evidence="6">
    <location>
        <begin position="71"/>
        <end position="92"/>
    </location>
</feature>
<keyword evidence="9" id="KW-1185">Reference proteome</keyword>
<dbReference type="Proteomes" id="UP000000692">
    <property type="component" value="Plasmid 1"/>
</dbReference>
<feature type="transmembrane region" description="Helical" evidence="6">
    <location>
        <begin position="261"/>
        <end position="281"/>
    </location>
</feature>
<comment type="subcellular location">
    <subcellularLocation>
        <location evidence="1 6">Cell membrane</location>
        <topology evidence="1 6">Multi-pass membrane protein</topology>
    </subcellularLocation>
</comment>
<keyword evidence="3 6" id="KW-0812">Transmembrane</keyword>
<dbReference type="RefSeq" id="WP_014538250.1">
    <property type="nucleotide sequence ID" value="NC_017386.1"/>
</dbReference>
<proteinExistence type="inferred from homology"/>
<dbReference type="PANTHER" id="PTHR30177">
    <property type="entry name" value="GLYCINE BETAINE/L-PROLINE TRANSPORT SYSTEM PERMEASE PROTEIN PROW"/>
    <property type="match status" value="1"/>
</dbReference>
<evidence type="ECO:0000256" key="4">
    <source>
        <dbReference type="ARBA" id="ARBA00022989"/>
    </source>
</evidence>
<sequence length="319" mass="33031">MPRAEAPLRLALSLGALLATLLIAGLGTTVIAADLGQYGRVSIGPALWIWLSVAGLWTADSLTRSGASELFRLCIGLGLIGVVAALAATGLFDNISVVAEYHARARTFLREINTHLFLTFGAFAAALLIGIPLGLFLHMRARWRGVTLGALTAVQTVPSIALFGLMILPLGWMANNLPLAAALGIKGIGFAPAFMALTLYALLPIVANTVSGLQAVSPSVQDAARAMGMTDRQRLWQVDVPLALPVILTGARIVLVQSIGLATVGALIGAGGLGTFVFQGLAQGAMDLVLLGALPTVILAAIIAKIFDVLIVFTAKVPS</sequence>
<geneLocation type="plasmid" evidence="9">
    <name>pKVU_100</name>
</geneLocation>
<dbReference type="PATRIC" id="fig|759362.5.peg.2816"/>
<dbReference type="PANTHER" id="PTHR30177:SF30">
    <property type="entry name" value="GLYCINE BETAINE UPTAKE SYSTEM PERMEASE PROTEIN YEHY"/>
    <property type="match status" value="1"/>
</dbReference>
<feature type="transmembrane region" description="Helical" evidence="6">
    <location>
        <begin position="179"/>
        <end position="203"/>
    </location>
</feature>
<evidence type="ECO:0000313" key="8">
    <source>
        <dbReference type="EMBL" id="AEM42538.1"/>
    </source>
</evidence>
<dbReference type="CDD" id="cd06261">
    <property type="entry name" value="TM_PBP2"/>
    <property type="match status" value="1"/>
</dbReference>
<dbReference type="EMBL" id="CP002019">
    <property type="protein sequence ID" value="AEM42538.1"/>
    <property type="molecule type" value="Genomic_DNA"/>
</dbReference>
<keyword evidence="2 6" id="KW-0813">Transport</keyword>
<evidence type="ECO:0000256" key="6">
    <source>
        <dbReference type="RuleBase" id="RU363032"/>
    </source>
</evidence>
<gene>
    <name evidence="8" type="ordered locus">KVU_PA0119</name>
</gene>
<feature type="domain" description="ABC transmembrane type-1" evidence="7">
    <location>
        <begin position="112"/>
        <end position="307"/>
    </location>
</feature>
<evidence type="ECO:0000256" key="5">
    <source>
        <dbReference type="ARBA" id="ARBA00023136"/>
    </source>
</evidence>
<keyword evidence="5 6" id="KW-0472">Membrane</keyword>
<dbReference type="Gene3D" id="1.10.3720.10">
    <property type="entry name" value="MetI-like"/>
    <property type="match status" value="1"/>
</dbReference>
<reference evidence="8 9" key="1">
    <citation type="journal article" date="2011" name="J. Bacteriol.">
        <title>Complete genome sequence of the industrial strain Ketogulonicigenium vulgare WSH-001.</title>
        <authorList>
            <person name="Liu L."/>
            <person name="Li Y."/>
            <person name="Zhang J."/>
            <person name="Zhou Z."/>
            <person name="Liu J."/>
            <person name="Li X."/>
            <person name="Zhou J."/>
            <person name="Du G."/>
            <person name="Wang L."/>
            <person name="Chen J."/>
        </authorList>
    </citation>
    <scope>NUCLEOTIDE SEQUENCE [LARGE SCALE GENOMIC DNA]</scope>
    <source>
        <strain evidence="8 9">WSH-001</strain>
        <plasmid evidence="9">pKVU_100</plasmid>
    </source>
</reference>
<dbReference type="KEGG" id="kvl:KVU_PA0119"/>
<dbReference type="AlphaFoldDB" id="F9YAY6"/>
<evidence type="ECO:0000256" key="1">
    <source>
        <dbReference type="ARBA" id="ARBA00004651"/>
    </source>
</evidence>
<name>F9YAY6_KETVW</name>
<dbReference type="Pfam" id="PF00528">
    <property type="entry name" value="BPD_transp_1"/>
    <property type="match status" value="1"/>
</dbReference>
<dbReference type="GO" id="GO:0055085">
    <property type="term" value="P:transmembrane transport"/>
    <property type="evidence" value="ECO:0007669"/>
    <property type="project" value="InterPro"/>
</dbReference>
<dbReference type="GO" id="GO:0005886">
    <property type="term" value="C:plasma membrane"/>
    <property type="evidence" value="ECO:0007669"/>
    <property type="project" value="UniProtKB-SubCell"/>
</dbReference>
<feature type="transmembrane region" description="Helical" evidence="6">
    <location>
        <begin position="112"/>
        <end position="136"/>
    </location>
</feature>
<comment type="similarity">
    <text evidence="6">Belongs to the binding-protein-dependent transport system permease family.</text>
</comment>
<keyword evidence="4 6" id="KW-1133">Transmembrane helix</keyword>
<dbReference type="InterPro" id="IPR035906">
    <property type="entry name" value="MetI-like_sf"/>
</dbReference>
<evidence type="ECO:0000256" key="2">
    <source>
        <dbReference type="ARBA" id="ARBA00022448"/>
    </source>
</evidence>
<dbReference type="InterPro" id="IPR000515">
    <property type="entry name" value="MetI-like"/>
</dbReference>
<feature type="transmembrane region" description="Helical" evidence="6">
    <location>
        <begin position="42"/>
        <end position="59"/>
    </location>
</feature>
<dbReference type="InterPro" id="IPR051204">
    <property type="entry name" value="ABC_transp_perm/SBD"/>
</dbReference>
<evidence type="ECO:0000259" key="7">
    <source>
        <dbReference type="PROSITE" id="PS50928"/>
    </source>
</evidence>
<accession>F9YAY6</accession>
<keyword evidence="8" id="KW-0614">Plasmid</keyword>
<dbReference type="GO" id="GO:0031460">
    <property type="term" value="P:glycine betaine transport"/>
    <property type="evidence" value="ECO:0007669"/>
    <property type="project" value="TreeGrafter"/>
</dbReference>
<dbReference type="HOGENOM" id="CLU_046113_3_0_5"/>
<evidence type="ECO:0000256" key="3">
    <source>
        <dbReference type="ARBA" id="ARBA00022692"/>
    </source>
</evidence>
<feature type="transmembrane region" description="Helical" evidence="6">
    <location>
        <begin position="288"/>
        <end position="313"/>
    </location>
</feature>
<organism evidence="8 9">
    <name type="scientific">Ketogulonicigenium vulgare (strain WSH-001)</name>
    <dbReference type="NCBI Taxonomy" id="759362"/>
    <lineage>
        <taxon>Bacteria</taxon>
        <taxon>Pseudomonadati</taxon>
        <taxon>Pseudomonadota</taxon>
        <taxon>Alphaproteobacteria</taxon>
        <taxon>Rhodobacterales</taxon>
        <taxon>Roseobacteraceae</taxon>
        <taxon>Ketogulonicigenium</taxon>
    </lineage>
</organism>
<dbReference type="SUPFAM" id="SSF161098">
    <property type="entry name" value="MetI-like"/>
    <property type="match status" value="1"/>
</dbReference>
<evidence type="ECO:0000313" key="9">
    <source>
        <dbReference type="Proteomes" id="UP000000692"/>
    </source>
</evidence>